<accession>A0A8D8ZAU1</accession>
<feature type="transmembrane region" description="Helical" evidence="1">
    <location>
        <begin position="83"/>
        <end position="103"/>
    </location>
</feature>
<reference evidence="2" key="1">
    <citation type="submission" date="2021-05" db="EMBL/GenBank/DDBJ databases">
        <authorList>
            <person name="Alioto T."/>
            <person name="Alioto T."/>
            <person name="Gomez Garrido J."/>
        </authorList>
    </citation>
    <scope>NUCLEOTIDE SEQUENCE</scope>
</reference>
<evidence type="ECO:0000256" key="1">
    <source>
        <dbReference type="SAM" id="Phobius"/>
    </source>
</evidence>
<keyword evidence="1" id="KW-0472">Membrane</keyword>
<evidence type="ECO:0000313" key="2">
    <source>
        <dbReference type="EMBL" id="CAG6742966.1"/>
    </source>
</evidence>
<dbReference type="EMBL" id="HBUF01441436">
    <property type="protein sequence ID" value="CAG6742966.1"/>
    <property type="molecule type" value="Transcribed_RNA"/>
</dbReference>
<keyword evidence="1" id="KW-0812">Transmembrane</keyword>
<dbReference type="AlphaFoldDB" id="A0A8D8ZAU1"/>
<protein>
    <submittedName>
        <fullName evidence="2">Uncharacterized protein</fullName>
    </submittedName>
</protein>
<keyword evidence="1" id="KW-1133">Transmembrane helix</keyword>
<name>A0A8D8ZAU1_9HEMI</name>
<organism evidence="2">
    <name type="scientific">Cacopsylla melanoneura</name>
    <dbReference type="NCBI Taxonomy" id="428564"/>
    <lineage>
        <taxon>Eukaryota</taxon>
        <taxon>Metazoa</taxon>
        <taxon>Ecdysozoa</taxon>
        <taxon>Arthropoda</taxon>
        <taxon>Hexapoda</taxon>
        <taxon>Insecta</taxon>
        <taxon>Pterygota</taxon>
        <taxon>Neoptera</taxon>
        <taxon>Paraneoptera</taxon>
        <taxon>Hemiptera</taxon>
        <taxon>Sternorrhyncha</taxon>
        <taxon>Psylloidea</taxon>
        <taxon>Psyllidae</taxon>
        <taxon>Psyllinae</taxon>
        <taxon>Cacopsylla</taxon>
    </lineage>
</organism>
<proteinExistence type="predicted"/>
<sequence>MSLLGSGISPSLYHLSLSLSLFILQQLSLSFFILQKLSLSLSSVSSSRKKIPPCHILSLSHFLTYKIPPSQHFSYTYLPFQHFFLPFLPVVFPSYLIFFPHFFPFST</sequence>
<feature type="transmembrane region" description="Helical" evidence="1">
    <location>
        <begin position="12"/>
        <end position="34"/>
    </location>
</feature>